<evidence type="ECO:0000256" key="3">
    <source>
        <dbReference type="ARBA" id="ARBA00022603"/>
    </source>
</evidence>
<dbReference type="GO" id="GO:1904047">
    <property type="term" value="F:S-adenosyl-L-methionine binding"/>
    <property type="evidence" value="ECO:0007669"/>
    <property type="project" value="TreeGrafter"/>
</dbReference>
<dbReference type="GO" id="GO:0043565">
    <property type="term" value="F:sequence-specific DNA binding"/>
    <property type="evidence" value="ECO:0007669"/>
    <property type="project" value="TreeGrafter"/>
</dbReference>
<dbReference type="EMBL" id="JABCUS010000015">
    <property type="protein sequence ID" value="NMX03811.1"/>
    <property type="molecule type" value="Genomic_DNA"/>
</dbReference>
<keyword evidence="4" id="KW-0808">Transferase</keyword>
<dbReference type="EC" id="2.1.1.72" evidence="2"/>
<dbReference type="Proteomes" id="UP000575397">
    <property type="component" value="Unassembled WGS sequence"/>
</dbReference>
<comment type="similarity">
    <text evidence="1">Belongs to the N(4)/N(6)-methyltransferase family.</text>
</comment>
<dbReference type="InterPro" id="IPR029063">
    <property type="entry name" value="SAM-dependent_MTases_sf"/>
</dbReference>
<keyword evidence="3 7" id="KW-0489">Methyltransferase</keyword>
<evidence type="ECO:0000313" key="8">
    <source>
        <dbReference type="Proteomes" id="UP000575397"/>
    </source>
</evidence>
<proteinExistence type="inferred from homology"/>
<dbReference type="PANTHER" id="PTHR30481">
    <property type="entry name" value="DNA ADENINE METHYLASE"/>
    <property type="match status" value="1"/>
</dbReference>
<dbReference type="AlphaFoldDB" id="A0A7Y0UU60"/>
<dbReference type="Pfam" id="PF02086">
    <property type="entry name" value="MethyltransfD12"/>
    <property type="match status" value="1"/>
</dbReference>
<evidence type="ECO:0000256" key="1">
    <source>
        <dbReference type="ARBA" id="ARBA00006594"/>
    </source>
</evidence>
<comment type="caution">
    <text evidence="7">The sequence shown here is derived from an EMBL/GenBank/DDBJ whole genome shotgun (WGS) entry which is preliminary data.</text>
</comment>
<dbReference type="PIRSF" id="PIRSF000398">
    <property type="entry name" value="M_m6A_EcoRV"/>
    <property type="match status" value="1"/>
</dbReference>
<evidence type="ECO:0000256" key="2">
    <source>
        <dbReference type="ARBA" id="ARBA00011900"/>
    </source>
</evidence>
<evidence type="ECO:0000256" key="6">
    <source>
        <dbReference type="ARBA" id="ARBA00047942"/>
    </source>
</evidence>
<comment type="catalytic activity">
    <reaction evidence="6">
        <text>a 2'-deoxyadenosine in DNA + S-adenosyl-L-methionine = an N(6)-methyl-2'-deoxyadenosine in DNA + S-adenosyl-L-homocysteine + H(+)</text>
        <dbReference type="Rhea" id="RHEA:15197"/>
        <dbReference type="Rhea" id="RHEA-COMP:12418"/>
        <dbReference type="Rhea" id="RHEA-COMP:12419"/>
        <dbReference type="ChEBI" id="CHEBI:15378"/>
        <dbReference type="ChEBI" id="CHEBI:57856"/>
        <dbReference type="ChEBI" id="CHEBI:59789"/>
        <dbReference type="ChEBI" id="CHEBI:90615"/>
        <dbReference type="ChEBI" id="CHEBI:90616"/>
        <dbReference type="EC" id="2.1.1.72"/>
    </reaction>
</comment>
<evidence type="ECO:0000256" key="5">
    <source>
        <dbReference type="ARBA" id="ARBA00022691"/>
    </source>
</evidence>
<name>A0A7Y0UU60_9ACTO</name>
<keyword evidence="5" id="KW-0949">S-adenosyl-L-methionine</keyword>
<dbReference type="InterPro" id="IPR012263">
    <property type="entry name" value="M_m6A_EcoRV"/>
</dbReference>
<sequence length="307" mass="35329">MSRLSNQSTSPLRYPGGKAKITQFMGHLLDLNKVSGTYIEPFAGGAGVALNLLYTGKIQTIVINDLDDGVYSFWNTVLTEPEYLIRRIKETPFDYATPDTLPEPAVLQSIWEEHRYRYDVNRYHDMREKAFDFFMLNRANVSGVIKAGPIGGTRQDGKYNISARFNKKTLIDRLELVHRHRDRIKATNFEASHFLALLSQGRICDTSDALVYLDPPYYVQGKHLYNCYATDRIHELVSYQLLENDWNWLLTYDTAPQIYDLYPSEQVQKFEYGIHYSANKKGTFQEYMFAANSLAIESFANVKLVGI</sequence>
<protein>
    <recommendedName>
        <fullName evidence="2">site-specific DNA-methyltransferase (adenine-specific)</fullName>
        <ecNumber evidence="2">2.1.1.72</ecNumber>
    </recommendedName>
</protein>
<dbReference type="GO" id="GO:0006298">
    <property type="term" value="P:mismatch repair"/>
    <property type="evidence" value="ECO:0007669"/>
    <property type="project" value="TreeGrafter"/>
</dbReference>
<dbReference type="GO" id="GO:0032259">
    <property type="term" value="P:methylation"/>
    <property type="evidence" value="ECO:0007669"/>
    <property type="project" value="UniProtKB-KW"/>
</dbReference>
<evidence type="ECO:0000256" key="4">
    <source>
        <dbReference type="ARBA" id="ARBA00022679"/>
    </source>
</evidence>
<dbReference type="GO" id="GO:0009307">
    <property type="term" value="P:DNA restriction-modification system"/>
    <property type="evidence" value="ECO:0007669"/>
    <property type="project" value="InterPro"/>
</dbReference>
<dbReference type="SUPFAM" id="SSF53335">
    <property type="entry name" value="S-adenosyl-L-methionine-dependent methyltransferases"/>
    <property type="match status" value="1"/>
</dbReference>
<accession>A0A7Y0UU60</accession>
<organism evidence="7 8">
    <name type="scientific">Mobiluncus mulieris</name>
    <dbReference type="NCBI Taxonomy" id="2052"/>
    <lineage>
        <taxon>Bacteria</taxon>
        <taxon>Bacillati</taxon>
        <taxon>Actinomycetota</taxon>
        <taxon>Actinomycetes</taxon>
        <taxon>Actinomycetales</taxon>
        <taxon>Actinomycetaceae</taxon>
        <taxon>Mobiluncus</taxon>
    </lineage>
</organism>
<dbReference type="PANTHER" id="PTHR30481:SF2">
    <property type="entry name" value="SITE-SPECIFIC DNA-METHYLTRANSFERASE (ADENINE-SPECIFIC)"/>
    <property type="match status" value="1"/>
</dbReference>
<dbReference type="PRINTS" id="PR00505">
    <property type="entry name" value="D12N6MTFRASE"/>
</dbReference>
<reference evidence="7 8" key="1">
    <citation type="submission" date="2020-04" db="EMBL/GenBank/DDBJ databases">
        <title>Antimicrobial susceptibility and clonality of vaginal-derived multi-drug resistant Mobiluncus isolates in China.</title>
        <authorList>
            <person name="Zhang X."/>
        </authorList>
    </citation>
    <scope>NUCLEOTIDE SEQUENCE [LARGE SCALE GENOMIC DNA]</scope>
    <source>
        <strain evidence="7 8">12</strain>
    </source>
</reference>
<dbReference type="Gene3D" id="3.40.50.150">
    <property type="entry name" value="Vaccinia Virus protein VP39"/>
    <property type="match status" value="1"/>
</dbReference>
<gene>
    <name evidence="7" type="ORF">HHJ77_07700</name>
</gene>
<dbReference type="InterPro" id="IPR023095">
    <property type="entry name" value="Ade_MeTrfase_dom_2"/>
</dbReference>
<dbReference type="Gene3D" id="1.10.1020.10">
    <property type="entry name" value="Adenine-specific Methyltransferase, Domain 2"/>
    <property type="match status" value="1"/>
</dbReference>
<evidence type="ECO:0000313" key="7">
    <source>
        <dbReference type="EMBL" id="NMX03811.1"/>
    </source>
</evidence>
<dbReference type="GO" id="GO:0009007">
    <property type="term" value="F:site-specific DNA-methyltransferase (adenine-specific) activity"/>
    <property type="evidence" value="ECO:0007669"/>
    <property type="project" value="UniProtKB-EC"/>
</dbReference>
<dbReference type="InterPro" id="IPR012327">
    <property type="entry name" value="MeTrfase_D12"/>
</dbReference>